<name>A0A1F7RAS1_9BACT</name>
<organism evidence="2 3">
    <name type="scientific">Candidatus Schekmanbacteria bacterium GWA2_38_11</name>
    <dbReference type="NCBI Taxonomy" id="1817876"/>
    <lineage>
        <taxon>Bacteria</taxon>
        <taxon>Candidatus Schekmaniibacteriota</taxon>
    </lineage>
</organism>
<protein>
    <submittedName>
        <fullName evidence="2">Uncharacterized protein</fullName>
    </submittedName>
</protein>
<gene>
    <name evidence="2" type="ORF">A2042_00820</name>
</gene>
<dbReference type="AlphaFoldDB" id="A0A1F7RAS1"/>
<accession>A0A1F7RAS1</accession>
<comment type="caution">
    <text evidence="2">The sequence shown here is derived from an EMBL/GenBank/DDBJ whole genome shotgun (WGS) entry which is preliminary data.</text>
</comment>
<sequence>MASKKAKAKKTSEPKKSLKKKPAKAVAKKAPPKKISVKKVKAAPKVAVVKKEQYEKLRADFNKMQSDYADCLWAFVKWCGVAFNYVGEKLGEEEVKKYSEYIAEEFARPMFEKGGVATLRTLKWFVDVLGSDFKWIEDDKKIVLTGTCNSGGRLEREGISKRNREGVSYYCSHCKQWYNELAKEWYDLDIQFEYQKDGKGCTFTFMK</sequence>
<dbReference type="Proteomes" id="UP000178526">
    <property type="component" value="Unassembled WGS sequence"/>
</dbReference>
<feature type="region of interest" description="Disordered" evidence="1">
    <location>
        <begin position="1"/>
        <end position="32"/>
    </location>
</feature>
<proteinExistence type="predicted"/>
<dbReference type="EMBL" id="MGDB01000144">
    <property type="protein sequence ID" value="OGL38521.1"/>
    <property type="molecule type" value="Genomic_DNA"/>
</dbReference>
<reference evidence="2 3" key="1">
    <citation type="journal article" date="2016" name="Nat. Commun.">
        <title>Thousands of microbial genomes shed light on interconnected biogeochemical processes in an aquifer system.</title>
        <authorList>
            <person name="Anantharaman K."/>
            <person name="Brown C.T."/>
            <person name="Hug L.A."/>
            <person name="Sharon I."/>
            <person name="Castelle C.J."/>
            <person name="Probst A.J."/>
            <person name="Thomas B.C."/>
            <person name="Singh A."/>
            <person name="Wilkins M.J."/>
            <person name="Karaoz U."/>
            <person name="Brodie E.L."/>
            <person name="Williams K.H."/>
            <person name="Hubbard S.S."/>
            <person name="Banfield J.F."/>
        </authorList>
    </citation>
    <scope>NUCLEOTIDE SEQUENCE [LARGE SCALE GENOMIC DNA]</scope>
</reference>
<feature type="compositionally biased region" description="Basic residues" evidence="1">
    <location>
        <begin position="17"/>
        <end position="32"/>
    </location>
</feature>
<evidence type="ECO:0000313" key="3">
    <source>
        <dbReference type="Proteomes" id="UP000178526"/>
    </source>
</evidence>
<evidence type="ECO:0000256" key="1">
    <source>
        <dbReference type="SAM" id="MobiDB-lite"/>
    </source>
</evidence>
<evidence type="ECO:0000313" key="2">
    <source>
        <dbReference type="EMBL" id="OGL38521.1"/>
    </source>
</evidence>